<proteinExistence type="predicted"/>
<protein>
    <recommendedName>
        <fullName evidence="3">Reverse transcriptase</fullName>
    </recommendedName>
</protein>
<evidence type="ECO:0000313" key="2">
    <source>
        <dbReference type="Proteomes" id="UP000634136"/>
    </source>
</evidence>
<dbReference type="SUPFAM" id="SSF56219">
    <property type="entry name" value="DNase I-like"/>
    <property type="match status" value="1"/>
</dbReference>
<sequence length="465" mass="54414">MEIPSKGAFYTWTNGRTSQEVVWEKLDRYLANSAWNNCFPNSIVEVLPISASDHAPIILNMHPTTHRGKRQFKFELIWLHFKERNHIIEQAWDKQYSGSQAFKVVQKLKATAADLIHWNRTRVGNIRQCIVDTEAHLMHVQQNITNTLNFLQEYQIRKQLDFYRKCDHTMWAQREKQLWLKDGDRNTRYFHAMVNLRRKKNKIHGIMSMEGNWVTLPEDIKTTTEHYFVQLYQNEAVQERHLLKQYISTANPMKLSDEHLTGLNQVITKLEIENAVFQMEGDKTAGLDDIDSCTTVASIWRDFDSYSGLTMNLDKTEIKFSPNTPQRFQKLLSETLHCRVTDKFSKYLGAKIDSSARDKVQFQTIYSTLQEKLQSWKGKLLSRAGRLTLIKSVLTSMYLYHLNYYKLTKTEAMKCDSILAHFFWGSDRQRAKPHMINWAAICKPMNLGGLRVKSFSEFNQALLAK</sequence>
<dbReference type="PANTHER" id="PTHR33116:SF78">
    <property type="entry name" value="OS12G0587133 PROTEIN"/>
    <property type="match status" value="1"/>
</dbReference>
<dbReference type="Proteomes" id="UP000634136">
    <property type="component" value="Unassembled WGS sequence"/>
</dbReference>
<comment type="caution">
    <text evidence="1">The sequence shown here is derived from an EMBL/GenBank/DDBJ whole genome shotgun (WGS) entry which is preliminary data.</text>
</comment>
<gene>
    <name evidence="1" type="ORF">G2W53_037245</name>
</gene>
<dbReference type="PANTHER" id="PTHR33116">
    <property type="entry name" value="REVERSE TRANSCRIPTASE ZINC-BINDING DOMAIN-CONTAINING PROTEIN-RELATED-RELATED"/>
    <property type="match status" value="1"/>
</dbReference>
<keyword evidence="2" id="KW-1185">Reference proteome</keyword>
<organism evidence="1 2">
    <name type="scientific">Senna tora</name>
    <dbReference type="NCBI Taxonomy" id="362788"/>
    <lineage>
        <taxon>Eukaryota</taxon>
        <taxon>Viridiplantae</taxon>
        <taxon>Streptophyta</taxon>
        <taxon>Embryophyta</taxon>
        <taxon>Tracheophyta</taxon>
        <taxon>Spermatophyta</taxon>
        <taxon>Magnoliopsida</taxon>
        <taxon>eudicotyledons</taxon>
        <taxon>Gunneridae</taxon>
        <taxon>Pentapetalae</taxon>
        <taxon>rosids</taxon>
        <taxon>fabids</taxon>
        <taxon>Fabales</taxon>
        <taxon>Fabaceae</taxon>
        <taxon>Caesalpinioideae</taxon>
        <taxon>Cassia clade</taxon>
        <taxon>Senna</taxon>
    </lineage>
</organism>
<name>A0A834W5W8_9FABA</name>
<evidence type="ECO:0008006" key="3">
    <source>
        <dbReference type="Google" id="ProtNLM"/>
    </source>
</evidence>
<dbReference type="EMBL" id="JAAIUW010000011">
    <property type="protein sequence ID" value="KAF7810502.1"/>
    <property type="molecule type" value="Genomic_DNA"/>
</dbReference>
<accession>A0A834W5W8</accession>
<dbReference type="InterPro" id="IPR036691">
    <property type="entry name" value="Endo/exonu/phosph_ase_sf"/>
</dbReference>
<dbReference type="AlphaFoldDB" id="A0A834W5W8"/>
<evidence type="ECO:0000313" key="1">
    <source>
        <dbReference type="EMBL" id="KAF7810502.1"/>
    </source>
</evidence>
<reference evidence="1" key="1">
    <citation type="submission" date="2020-09" db="EMBL/GenBank/DDBJ databases">
        <title>Genome-Enabled Discovery of Anthraquinone Biosynthesis in Senna tora.</title>
        <authorList>
            <person name="Kang S.-H."/>
            <person name="Pandey R.P."/>
            <person name="Lee C.-M."/>
            <person name="Sim J.-S."/>
            <person name="Jeong J.-T."/>
            <person name="Choi B.-S."/>
            <person name="Jung M."/>
            <person name="Ginzburg D."/>
            <person name="Zhao K."/>
            <person name="Won S.Y."/>
            <person name="Oh T.-J."/>
            <person name="Yu Y."/>
            <person name="Kim N.-H."/>
            <person name="Lee O.R."/>
            <person name="Lee T.-H."/>
            <person name="Bashyal P."/>
            <person name="Kim T.-S."/>
            <person name="Lee W.-H."/>
            <person name="Kawkins C."/>
            <person name="Kim C.-K."/>
            <person name="Kim J.S."/>
            <person name="Ahn B.O."/>
            <person name="Rhee S.Y."/>
            <person name="Sohng J.K."/>
        </authorList>
    </citation>
    <scope>NUCLEOTIDE SEQUENCE</scope>
    <source>
        <tissue evidence="1">Leaf</tissue>
    </source>
</reference>
<dbReference type="OrthoDB" id="1434841at2759"/>